<dbReference type="GO" id="GO:0043571">
    <property type="term" value="P:maintenance of CRISPR repeat elements"/>
    <property type="evidence" value="ECO:0007669"/>
    <property type="project" value="UniProtKB-UniRule"/>
</dbReference>
<dbReference type="CDD" id="cd09752">
    <property type="entry name" value="Cas5_I-C"/>
    <property type="match status" value="1"/>
</dbReference>
<keyword evidence="2" id="KW-0540">Nuclease</keyword>
<name>A0A158J844_9BURK</name>
<keyword evidence="2" id="KW-0378">Hydrolase</keyword>
<protein>
    <recommendedName>
        <fullName evidence="2">pre-crRNA processing endonuclease</fullName>
        <ecNumber evidence="2">3.1.-.-</ecNumber>
    </recommendedName>
</protein>
<dbReference type="Proteomes" id="UP000054717">
    <property type="component" value="Unassembled WGS sequence"/>
</dbReference>
<dbReference type="NCBIfam" id="TIGR01876">
    <property type="entry name" value="cas_Cas5d"/>
    <property type="match status" value="1"/>
</dbReference>
<dbReference type="InterPro" id="IPR010155">
    <property type="entry name" value="CRISPR-assoc_prot_Cas5d"/>
</dbReference>
<keyword evidence="2" id="KW-0255">Endonuclease</keyword>
<evidence type="ECO:0000256" key="1">
    <source>
        <dbReference type="ARBA" id="ARBA00023118"/>
    </source>
</evidence>
<organism evidence="3 4">
    <name type="scientific">Caballeronia telluris</name>
    <dbReference type="NCBI Taxonomy" id="326475"/>
    <lineage>
        <taxon>Bacteria</taxon>
        <taxon>Pseudomonadati</taxon>
        <taxon>Pseudomonadota</taxon>
        <taxon>Betaproteobacteria</taxon>
        <taxon>Burkholderiales</taxon>
        <taxon>Burkholderiaceae</taxon>
        <taxon>Caballeronia</taxon>
    </lineage>
</organism>
<comment type="function">
    <text evidence="2">CRISPR (clustered regularly interspaced short palindromic repeat) is an adaptive immune system that provides protection against mobile genetic elements (viruses, transposable elements and conjugative plasmids). CRISPR clusters contain spacers, sequences complementary to antecedent mobile elements, and target invading nucleic acids. CRISPR clusters are transcribed and processed into CRISPR RNA (crRNA).</text>
</comment>
<dbReference type="GO" id="GO:0004519">
    <property type="term" value="F:endonuclease activity"/>
    <property type="evidence" value="ECO:0007669"/>
    <property type="project" value="UniProtKB-UniRule"/>
</dbReference>
<dbReference type="Gene3D" id="3.30.70.2660">
    <property type="match status" value="1"/>
</dbReference>
<accession>A0A158J844</accession>
<comment type="similarity">
    <text evidence="2">Belongs to the CRISPR-associated protein Cas5 family. Subtype I-C/Dvulg subfamily.</text>
</comment>
<proteinExistence type="inferred from homology"/>
<dbReference type="RefSeq" id="WP_087631865.1">
    <property type="nucleotide sequence ID" value="NZ_FCNZ02000015.1"/>
</dbReference>
<dbReference type="STRING" id="326475.AWB66_03950"/>
<sequence length="224" mass="25565">MAYGIRLHIWGDRALFTRPEMKVERVSYDVITPSAARGIVEAIHWKPAIRWIVDRIQVLKPVRFDTIRRNEVASKIPAASARSAMKAARVDGLVNFVDEDRQQRASMILRDVAYVIEAHFVLTDKAEAGETVGKHLDIFNRRARKGQCFHTPCFGTREFPANFELLEDGKDAPAPHESLIETKDLGWMLHDIDFDNGMTPHFFRASMKNGWIEIPPLVREGSTR</sequence>
<dbReference type="EC" id="3.1.-.-" evidence="2"/>
<dbReference type="PIRSF" id="PIRSF029950">
    <property type="entry name" value="Cas_CT1134"/>
    <property type="match status" value="1"/>
</dbReference>
<keyword evidence="1 2" id="KW-0051">Antiviral defense</keyword>
<reference evidence="3" key="1">
    <citation type="submission" date="2016-01" db="EMBL/GenBank/DDBJ databases">
        <authorList>
            <person name="Peeters Charlotte."/>
        </authorList>
    </citation>
    <scope>NUCLEOTIDE SEQUENCE</scope>
    <source>
        <strain evidence="3">LMG 22936</strain>
    </source>
</reference>
<keyword evidence="4" id="KW-1185">Reference proteome</keyword>
<dbReference type="AlphaFoldDB" id="A0A158J844"/>
<dbReference type="NCBIfam" id="TIGR02593">
    <property type="entry name" value="CRISPR_cas5"/>
    <property type="match status" value="1"/>
</dbReference>
<evidence type="ECO:0000256" key="2">
    <source>
        <dbReference type="PIRNR" id="PIRNR029950"/>
    </source>
</evidence>
<dbReference type="GO" id="GO:0016787">
    <property type="term" value="F:hydrolase activity"/>
    <property type="evidence" value="ECO:0007669"/>
    <property type="project" value="UniProtKB-KW"/>
</dbReference>
<dbReference type="InterPro" id="IPR021124">
    <property type="entry name" value="CRISPR-assoc_prot_Cas5"/>
</dbReference>
<comment type="caution">
    <text evidence="3">The sequence shown here is derived from an EMBL/GenBank/DDBJ whole genome shotgun (WGS) entry which is preliminary data.</text>
</comment>
<dbReference type="EMBL" id="FCNZ02000015">
    <property type="protein sequence ID" value="SAL65018.1"/>
    <property type="molecule type" value="Genomic_DNA"/>
</dbReference>
<dbReference type="Pfam" id="PF09704">
    <property type="entry name" value="Cas_Cas5d"/>
    <property type="match status" value="1"/>
</dbReference>
<dbReference type="GO" id="GO:0051607">
    <property type="term" value="P:defense response to virus"/>
    <property type="evidence" value="ECO:0007669"/>
    <property type="project" value="UniProtKB-UniRule"/>
</dbReference>
<evidence type="ECO:0000313" key="3">
    <source>
        <dbReference type="EMBL" id="SAL65018.1"/>
    </source>
</evidence>
<gene>
    <name evidence="3" type="primary">cas5</name>
    <name evidence="3" type="ORF">AWB66_03950</name>
</gene>
<dbReference type="InterPro" id="IPR013422">
    <property type="entry name" value="CRISPR-assoc_prot_Cas5_N"/>
</dbReference>
<keyword evidence="2" id="KW-0694">RNA-binding</keyword>
<dbReference type="GO" id="GO:0003723">
    <property type="term" value="F:RNA binding"/>
    <property type="evidence" value="ECO:0007669"/>
    <property type="project" value="UniProtKB-UniRule"/>
</dbReference>
<evidence type="ECO:0000313" key="4">
    <source>
        <dbReference type="Proteomes" id="UP000054717"/>
    </source>
</evidence>